<accession>A0A2N9EMN6</accession>
<dbReference type="EMBL" id="OIVN01000189">
    <property type="protein sequence ID" value="SPC75930.1"/>
    <property type="molecule type" value="Genomic_DNA"/>
</dbReference>
<organism evidence="2">
    <name type="scientific">Fagus sylvatica</name>
    <name type="common">Beechnut</name>
    <dbReference type="NCBI Taxonomy" id="28930"/>
    <lineage>
        <taxon>Eukaryota</taxon>
        <taxon>Viridiplantae</taxon>
        <taxon>Streptophyta</taxon>
        <taxon>Embryophyta</taxon>
        <taxon>Tracheophyta</taxon>
        <taxon>Spermatophyta</taxon>
        <taxon>Magnoliopsida</taxon>
        <taxon>eudicotyledons</taxon>
        <taxon>Gunneridae</taxon>
        <taxon>Pentapetalae</taxon>
        <taxon>rosids</taxon>
        <taxon>fabids</taxon>
        <taxon>Fagales</taxon>
        <taxon>Fagaceae</taxon>
        <taxon>Fagus</taxon>
    </lineage>
</organism>
<evidence type="ECO:0000256" key="1">
    <source>
        <dbReference type="SAM" id="SignalP"/>
    </source>
</evidence>
<proteinExistence type="predicted"/>
<feature type="signal peptide" evidence="1">
    <location>
        <begin position="1"/>
        <end position="22"/>
    </location>
</feature>
<reference evidence="2" key="1">
    <citation type="submission" date="2018-02" db="EMBL/GenBank/DDBJ databases">
        <authorList>
            <person name="Cohen D.B."/>
            <person name="Kent A.D."/>
        </authorList>
    </citation>
    <scope>NUCLEOTIDE SEQUENCE</scope>
</reference>
<feature type="chain" id="PRO_5014601761" evidence="1">
    <location>
        <begin position="23"/>
        <end position="160"/>
    </location>
</feature>
<gene>
    <name evidence="2" type="ORF">FSB_LOCUS3812</name>
</gene>
<sequence length="160" mass="18256">MLMWLAARLRLMWHHLMRPCQCRFYGIYCTICLVNLENFVQLSPWEDTMDCKQLWLGSHGYGNNENHERRIETWEGHEAIVLGVLHQVKKVPQARCAAIENCEEAVVHDVKVKDDGYGELASPDWGEPRVIDELHPSRLGLGDVGCGGGRSCQDLRLSAR</sequence>
<protein>
    <submittedName>
        <fullName evidence="2">Uncharacterized protein</fullName>
    </submittedName>
</protein>
<dbReference type="AlphaFoldDB" id="A0A2N9EMN6"/>
<keyword evidence="1" id="KW-0732">Signal</keyword>
<name>A0A2N9EMN6_FAGSY</name>
<evidence type="ECO:0000313" key="2">
    <source>
        <dbReference type="EMBL" id="SPC75930.1"/>
    </source>
</evidence>